<keyword evidence="9 12" id="KW-0067">ATP-binding</keyword>
<keyword evidence="11" id="KW-0325">Glycoprotein</keyword>
<evidence type="ECO:0000256" key="3">
    <source>
        <dbReference type="ARBA" id="ARBA00022614"/>
    </source>
</evidence>
<accession>A0A9D4TXS3</accession>
<dbReference type="Gene3D" id="1.10.510.10">
    <property type="entry name" value="Transferase(Phosphotransferase) domain 1"/>
    <property type="match status" value="1"/>
</dbReference>
<dbReference type="Pfam" id="PF00069">
    <property type="entry name" value="Pkinase"/>
    <property type="match status" value="1"/>
</dbReference>
<evidence type="ECO:0000256" key="2">
    <source>
        <dbReference type="ARBA" id="ARBA00004430"/>
    </source>
</evidence>
<evidence type="ECO:0000256" key="9">
    <source>
        <dbReference type="ARBA" id="ARBA00022840"/>
    </source>
</evidence>
<evidence type="ECO:0000256" key="6">
    <source>
        <dbReference type="ARBA" id="ARBA00022737"/>
    </source>
</evidence>
<dbReference type="InterPro" id="IPR008271">
    <property type="entry name" value="Ser/Thr_kinase_AS"/>
</dbReference>
<keyword evidence="4" id="KW-0808">Transferase</keyword>
<evidence type="ECO:0000256" key="11">
    <source>
        <dbReference type="ARBA" id="ARBA00023180"/>
    </source>
</evidence>
<dbReference type="GO" id="GO:0004672">
    <property type="term" value="F:protein kinase activity"/>
    <property type="evidence" value="ECO:0007669"/>
    <property type="project" value="InterPro"/>
</dbReference>
<evidence type="ECO:0000256" key="1">
    <source>
        <dbReference type="ARBA" id="ARBA00004370"/>
    </source>
</evidence>
<feature type="chain" id="PRO_5038427572" description="Protein kinase domain-containing protein" evidence="13">
    <location>
        <begin position="19"/>
        <end position="1035"/>
    </location>
</feature>
<proteinExistence type="predicted"/>
<dbReference type="InterPro" id="IPR001611">
    <property type="entry name" value="Leu-rich_rpt"/>
</dbReference>
<dbReference type="InterPro" id="IPR000719">
    <property type="entry name" value="Prot_kinase_dom"/>
</dbReference>
<feature type="domain" description="Protein kinase" evidence="14">
    <location>
        <begin position="793"/>
        <end position="1035"/>
    </location>
</feature>
<dbReference type="PANTHER" id="PTHR45974:SF266">
    <property type="entry name" value="LEUCINE-RICH REPEAT RECEPTOR PROTEIN KINASE HPCA1"/>
    <property type="match status" value="1"/>
</dbReference>
<feature type="binding site" evidence="12">
    <location>
        <position position="821"/>
    </location>
    <ligand>
        <name>ATP</name>
        <dbReference type="ChEBI" id="CHEBI:30616"/>
    </ligand>
</feature>
<evidence type="ECO:0000313" key="15">
    <source>
        <dbReference type="EMBL" id="KAI3437672.1"/>
    </source>
</evidence>
<keyword evidence="3" id="KW-0433">Leucine-rich repeat</keyword>
<dbReference type="InterPro" id="IPR032675">
    <property type="entry name" value="LRR_dom_sf"/>
</dbReference>
<dbReference type="PROSITE" id="PS50011">
    <property type="entry name" value="PROTEIN_KINASE_DOM"/>
    <property type="match status" value="1"/>
</dbReference>
<dbReference type="InterPro" id="IPR017441">
    <property type="entry name" value="Protein_kinase_ATP_BS"/>
</dbReference>
<keyword evidence="16" id="KW-1185">Reference proteome</keyword>
<dbReference type="InterPro" id="IPR011009">
    <property type="entry name" value="Kinase-like_dom_sf"/>
</dbReference>
<dbReference type="GO" id="GO:0005524">
    <property type="term" value="F:ATP binding"/>
    <property type="evidence" value="ECO:0007669"/>
    <property type="project" value="UniProtKB-UniRule"/>
</dbReference>
<dbReference type="Pfam" id="PF00560">
    <property type="entry name" value="LRR_1"/>
    <property type="match status" value="1"/>
</dbReference>
<evidence type="ECO:0000256" key="7">
    <source>
        <dbReference type="ARBA" id="ARBA00022741"/>
    </source>
</evidence>
<gene>
    <name evidence="15" type="ORF">D9Q98_000122</name>
</gene>
<keyword evidence="6" id="KW-0677">Repeat</keyword>
<comment type="caution">
    <text evidence="15">The sequence shown here is derived from an EMBL/GenBank/DDBJ whole genome shotgun (WGS) entry which is preliminary data.</text>
</comment>
<comment type="subcellular location">
    <subcellularLocation>
        <location evidence="2">Cytoplasm</location>
        <location evidence="2">Cytoskeleton</location>
        <location evidence="2">Cilium axoneme</location>
    </subcellularLocation>
    <subcellularLocation>
        <location evidence="1">Membrane</location>
    </subcellularLocation>
</comment>
<reference evidence="15" key="1">
    <citation type="journal article" date="2019" name="Plant J.">
        <title>Chlorella vulgaris genome assembly and annotation reveals the molecular basis for metabolic acclimation to high light conditions.</title>
        <authorList>
            <person name="Cecchin M."/>
            <person name="Marcolungo L."/>
            <person name="Rossato M."/>
            <person name="Girolomoni L."/>
            <person name="Cosentino E."/>
            <person name="Cuine S."/>
            <person name="Li-Beisson Y."/>
            <person name="Delledonne M."/>
            <person name="Ballottari M."/>
        </authorList>
    </citation>
    <scope>NUCLEOTIDE SEQUENCE</scope>
    <source>
        <strain evidence="15">211/11P</strain>
    </source>
</reference>
<dbReference type="AlphaFoldDB" id="A0A9D4TXS3"/>
<dbReference type="SUPFAM" id="SSF56112">
    <property type="entry name" value="Protein kinase-like (PK-like)"/>
    <property type="match status" value="1"/>
</dbReference>
<feature type="signal peptide" evidence="13">
    <location>
        <begin position="1"/>
        <end position="18"/>
    </location>
</feature>
<dbReference type="PROSITE" id="PS00107">
    <property type="entry name" value="PROTEIN_KINASE_ATP"/>
    <property type="match status" value="1"/>
</dbReference>
<protein>
    <recommendedName>
        <fullName evidence="14">Protein kinase domain-containing protein</fullName>
    </recommendedName>
</protein>
<dbReference type="SUPFAM" id="SSF52047">
    <property type="entry name" value="RNI-like"/>
    <property type="match status" value="1"/>
</dbReference>
<evidence type="ECO:0000256" key="13">
    <source>
        <dbReference type="SAM" id="SignalP"/>
    </source>
</evidence>
<keyword evidence="7 12" id="KW-0547">Nucleotide-binding</keyword>
<dbReference type="SMART" id="SM00220">
    <property type="entry name" value="S_TKc"/>
    <property type="match status" value="1"/>
</dbReference>
<keyword evidence="8" id="KW-0418">Kinase</keyword>
<keyword evidence="10" id="KW-0472">Membrane</keyword>
<dbReference type="EMBL" id="SIDB01000001">
    <property type="protein sequence ID" value="KAI3437672.1"/>
    <property type="molecule type" value="Genomic_DNA"/>
</dbReference>
<sequence>MHAVLLLVVLAAACAATATSMTAGEDASVMLLLRDSLVGLHTAPAAESVLGKELAANCCNTAKNLDAADCPGPFACPLVGWNTNRSANHCSWQGVVCRPDGRVIKLELVHASSINNMLVSSLFVDLLGCLPALEVLRMTRRARFDATTQLPASWAGLARLRYLDIASVTFDGGLPAEWGNPGALPSLQKLVLNSCGLTGSLPASWSRPGAFPSVAWLDLGGNSLSGSLPPGWPNHLGKLVQLIMSSNRMTGTLPSDWASPVLHMLGLDGNSFTGTLPAAWAPNLPALNEIRLHENQLRGTLPTSWQSMGVKLLQLYNNHLSGTLPPTLGCGGSFPNLQVLDVAMNKLSGSLPGGCNHIRGSTGSDSCIVPLEPSHLRLMFLSTNNFSGTLPLQLPCSFPAMQKLDASLNNLSGSLPQSWWGWAEGRKQPWKALSELNLSHNQLSGPLPAQFPLVPSYYVQLIDLSSNKLTGTLHNFDDTQKQLDTFYMASLNLANNQLQGNLPSTWPYAIALDGMLALNLSGNLFSGSVPSSWLAGNAWTSLHNIDVSRNNLHGPIVVPARQLKPFRMALLIRPGNSGLCLPHRLEKTPHSDVCLDVSSPLESLWYPDEVSQAIYQPDTEHSNGSNEGWLTCGNTSLQLPTCGAEWPNASPNRHPGLLAVAIGGIAVLAVAAAAGIQVKRGRGQEVSCQHAAAGEEQGVQLLVQHATSRANDDRAPASCHVDLDQRLLRLKAAHNQLGVGKRLVVEGEQAQHSCGSIQTEPLLSASAVACGPLWLKLSDLTFCRGHGTSSGSGAGLAAIGAGTSSKVFLARLYGSLPVAVKVMLLPDSPMLGEQLQAEVSLQYRCRHPGLLQLVGVCWVDGLVFVVTELMAGGSLLSQLSNPELRYQARGCELLSQVAAALQQLHRNKIVHLDLKCSNVLLDGSLGFARIADLGRSGILQASIVTERGTPNRYSAPEQLSGGRCGPASDLYSLGIVMLEVLTGRAARSRDARSELPLRVPEHCPAHVAELVDACLCSQAWARPSAEEVLAALQTG</sequence>
<dbReference type="GO" id="GO:0016020">
    <property type="term" value="C:membrane"/>
    <property type="evidence" value="ECO:0007669"/>
    <property type="project" value="UniProtKB-SubCell"/>
</dbReference>
<keyword evidence="5 13" id="KW-0732">Signal</keyword>
<evidence type="ECO:0000256" key="10">
    <source>
        <dbReference type="ARBA" id="ARBA00023136"/>
    </source>
</evidence>
<dbReference type="OrthoDB" id="509867at2759"/>
<name>A0A9D4TXS3_CHLVU</name>
<dbReference type="PANTHER" id="PTHR45974">
    <property type="entry name" value="RECEPTOR-LIKE PROTEIN 55"/>
    <property type="match status" value="1"/>
</dbReference>
<evidence type="ECO:0000256" key="12">
    <source>
        <dbReference type="PROSITE-ProRule" id="PRU10141"/>
    </source>
</evidence>
<reference evidence="15" key="2">
    <citation type="submission" date="2020-11" db="EMBL/GenBank/DDBJ databases">
        <authorList>
            <person name="Cecchin M."/>
            <person name="Marcolungo L."/>
            <person name="Rossato M."/>
            <person name="Girolomoni L."/>
            <person name="Cosentino E."/>
            <person name="Cuine S."/>
            <person name="Li-Beisson Y."/>
            <person name="Delledonne M."/>
            <person name="Ballottari M."/>
        </authorList>
    </citation>
    <scope>NUCLEOTIDE SEQUENCE</scope>
    <source>
        <strain evidence="15">211/11P</strain>
        <tissue evidence="15">Whole cell</tissue>
    </source>
</reference>
<dbReference type="PROSITE" id="PS00108">
    <property type="entry name" value="PROTEIN_KINASE_ST"/>
    <property type="match status" value="1"/>
</dbReference>
<dbReference type="Proteomes" id="UP001055712">
    <property type="component" value="Unassembled WGS sequence"/>
</dbReference>
<evidence type="ECO:0000259" key="14">
    <source>
        <dbReference type="PROSITE" id="PS50011"/>
    </source>
</evidence>
<evidence type="ECO:0000256" key="8">
    <source>
        <dbReference type="ARBA" id="ARBA00022777"/>
    </source>
</evidence>
<evidence type="ECO:0000313" key="16">
    <source>
        <dbReference type="Proteomes" id="UP001055712"/>
    </source>
</evidence>
<dbReference type="GO" id="GO:0005930">
    <property type="term" value="C:axoneme"/>
    <property type="evidence" value="ECO:0007669"/>
    <property type="project" value="UniProtKB-SubCell"/>
</dbReference>
<evidence type="ECO:0000256" key="4">
    <source>
        <dbReference type="ARBA" id="ARBA00022679"/>
    </source>
</evidence>
<dbReference type="CDD" id="cd14014">
    <property type="entry name" value="STKc_PknB_like"/>
    <property type="match status" value="1"/>
</dbReference>
<organism evidence="15 16">
    <name type="scientific">Chlorella vulgaris</name>
    <name type="common">Green alga</name>
    <dbReference type="NCBI Taxonomy" id="3077"/>
    <lineage>
        <taxon>Eukaryota</taxon>
        <taxon>Viridiplantae</taxon>
        <taxon>Chlorophyta</taxon>
        <taxon>core chlorophytes</taxon>
        <taxon>Trebouxiophyceae</taxon>
        <taxon>Chlorellales</taxon>
        <taxon>Chlorellaceae</taxon>
        <taxon>Chlorella clade</taxon>
        <taxon>Chlorella</taxon>
    </lineage>
</organism>
<dbReference type="Gene3D" id="3.80.10.10">
    <property type="entry name" value="Ribonuclease Inhibitor"/>
    <property type="match status" value="3"/>
</dbReference>
<evidence type="ECO:0000256" key="5">
    <source>
        <dbReference type="ARBA" id="ARBA00022729"/>
    </source>
</evidence>